<dbReference type="FunFam" id="2.10.25.10:FF:000255">
    <property type="entry name" value="Sushi, nidogen and EGF-like domains 1"/>
    <property type="match status" value="1"/>
</dbReference>
<comment type="subcellular location">
    <subcellularLocation>
        <location evidence="2">Cell membrane</location>
        <topology evidence="2">Peripheral membrane protein</topology>
    </subcellularLocation>
    <subcellularLocation>
        <location evidence="1">Endosome</location>
    </subcellularLocation>
</comment>
<dbReference type="FunFam" id="2.10.25.10:FF:000429">
    <property type="entry name" value="Cubilin"/>
    <property type="match status" value="1"/>
</dbReference>
<evidence type="ECO:0000256" key="9">
    <source>
        <dbReference type="ARBA" id="ARBA00022737"/>
    </source>
</evidence>
<dbReference type="PROSITE" id="PS00022">
    <property type="entry name" value="EGF_1"/>
    <property type="match status" value="3"/>
</dbReference>
<dbReference type="Pfam" id="PF07645">
    <property type="entry name" value="EGF_CA"/>
    <property type="match status" value="2"/>
</dbReference>
<dbReference type="PANTHER" id="PTHR24251:SF50">
    <property type="entry name" value="ATTRACTIN-LIKE 1A"/>
    <property type="match status" value="1"/>
</dbReference>
<keyword evidence="3" id="KW-0813">Transport</keyword>
<dbReference type="Pfam" id="PF00008">
    <property type="entry name" value="EGF"/>
    <property type="match status" value="4"/>
</dbReference>
<evidence type="ECO:0000256" key="7">
    <source>
        <dbReference type="ARBA" id="ARBA00022723"/>
    </source>
</evidence>
<dbReference type="FunFam" id="2.60.120.290:FF:000060">
    <property type="entry name" value="Cubilin homolog"/>
    <property type="match status" value="1"/>
</dbReference>
<dbReference type="SUPFAM" id="SSF57196">
    <property type="entry name" value="EGF/Laminin"/>
    <property type="match status" value="5"/>
</dbReference>
<feature type="domain" description="CUB" evidence="19">
    <location>
        <begin position="2308"/>
        <end position="2421"/>
    </location>
</feature>
<feature type="disulfide bond" evidence="17">
    <location>
        <begin position="440"/>
        <end position="449"/>
    </location>
</feature>
<dbReference type="SMART" id="SM00179">
    <property type="entry name" value="EGF_CA"/>
    <property type="match status" value="7"/>
</dbReference>
<feature type="disulfide bond" evidence="17">
    <location>
        <begin position="222"/>
        <end position="231"/>
    </location>
</feature>
<protein>
    <recommendedName>
        <fullName evidence="23">Cubilin</fullName>
    </recommendedName>
</protein>
<dbReference type="FunFam" id="2.60.120.290:FF:000013">
    <property type="entry name" value="Membrane frizzled-related protein"/>
    <property type="match status" value="4"/>
</dbReference>
<keyword evidence="8 18" id="KW-0732">Signal</keyword>
<feature type="domain" description="CUB" evidence="19">
    <location>
        <begin position="2422"/>
        <end position="2543"/>
    </location>
</feature>
<keyword evidence="7" id="KW-0479">Metal-binding</keyword>
<evidence type="ECO:0008006" key="23">
    <source>
        <dbReference type="Google" id="ProtNLM"/>
    </source>
</evidence>
<keyword evidence="9" id="KW-0677">Repeat</keyword>
<keyword evidence="14 17" id="KW-1015">Disulfide bond</keyword>
<dbReference type="FunFam" id="2.10.25.10:FF:000260">
    <property type="entry name" value="Notch receptor 4"/>
    <property type="match status" value="1"/>
</dbReference>
<dbReference type="InterPro" id="IPR049883">
    <property type="entry name" value="NOTCH1_EGF-like"/>
</dbReference>
<evidence type="ECO:0000256" key="14">
    <source>
        <dbReference type="ARBA" id="ARBA00023157"/>
    </source>
</evidence>
<keyword evidence="11" id="KW-0106">Calcium</keyword>
<keyword evidence="15" id="KW-0325">Glycoprotein</keyword>
<feature type="domain" description="CUB" evidence="19">
    <location>
        <begin position="1676"/>
        <end position="1792"/>
    </location>
</feature>
<feature type="domain" description="CUB" evidence="19">
    <location>
        <begin position="1962"/>
        <end position="2074"/>
    </location>
</feature>
<feature type="domain" description="CUB" evidence="19">
    <location>
        <begin position="857"/>
        <end position="972"/>
    </location>
</feature>
<dbReference type="EMBL" id="JBEHCU010006179">
    <property type="protein sequence ID" value="KAL1397710.1"/>
    <property type="molecule type" value="Genomic_DNA"/>
</dbReference>
<feature type="disulfide bond" evidence="16">
    <location>
        <begin position="615"/>
        <end position="642"/>
    </location>
</feature>
<dbReference type="GO" id="GO:0015031">
    <property type="term" value="P:protein transport"/>
    <property type="evidence" value="ECO:0007669"/>
    <property type="project" value="UniProtKB-KW"/>
</dbReference>
<keyword evidence="6" id="KW-0597">Phosphoprotein</keyword>
<comment type="caution">
    <text evidence="17">Lacks conserved residue(s) required for the propagation of feature annotation.</text>
</comment>
<feature type="domain" description="EGF-like" evidence="20">
    <location>
        <begin position="369"/>
        <end position="405"/>
    </location>
</feature>
<dbReference type="GO" id="GO:0046872">
    <property type="term" value="F:metal ion binding"/>
    <property type="evidence" value="ECO:0007669"/>
    <property type="project" value="UniProtKB-KW"/>
</dbReference>
<dbReference type="SMART" id="SM00042">
    <property type="entry name" value="CUB"/>
    <property type="match status" value="21"/>
</dbReference>
<proteinExistence type="predicted"/>
<feature type="domain" description="CUB" evidence="19">
    <location>
        <begin position="976"/>
        <end position="1090"/>
    </location>
</feature>
<dbReference type="FunFam" id="2.10.25.10:FF:000095">
    <property type="entry name" value="Notch, isoform B"/>
    <property type="match status" value="1"/>
</dbReference>
<dbReference type="FunFam" id="2.60.120.290:FF:000068">
    <property type="entry name" value="Metalloendopeptidase"/>
    <property type="match status" value="1"/>
</dbReference>
<dbReference type="InterPro" id="IPR009030">
    <property type="entry name" value="Growth_fac_rcpt_cys_sf"/>
</dbReference>
<organism evidence="21 22">
    <name type="scientific">Culex pipiens pipiens</name>
    <name type="common">Northern house mosquito</name>
    <dbReference type="NCBI Taxonomy" id="38569"/>
    <lineage>
        <taxon>Eukaryota</taxon>
        <taxon>Metazoa</taxon>
        <taxon>Ecdysozoa</taxon>
        <taxon>Arthropoda</taxon>
        <taxon>Hexapoda</taxon>
        <taxon>Insecta</taxon>
        <taxon>Pterygota</taxon>
        <taxon>Neoptera</taxon>
        <taxon>Endopterygota</taxon>
        <taxon>Diptera</taxon>
        <taxon>Nematocera</taxon>
        <taxon>Culicoidea</taxon>
        <taxon>Culicidae</taxon>
        <taxon>Culicinae</taxon>
        <taxon>Culicini</taxon>
        <taxon>Culex</taxon>
        <taxon>Culex</taxon>
    </lineage>
</organism>
<keyword evidence="4" id="KW-1003">Cell membrane</keyword>
<dbReference type="InterPro" id="IPR000742">
    <property type="entry name" value="EGF"/>
</dbReference>
<dbReference type="InterPro" id="IPR000152">
    <property type="entry name" value="EGF-type_Asp/Asn_hydroxyl_site"/>
</dbReference>
<dbReference type="Gene3D" id="2.60.120.290">
    <property type="entry name" value="Spermadhesin, CUB domain"/>
    <property type="match status" value="22"/>
</dbReference>
<evidence type="ECO:0000256" key="1">
    <source>
        <dbReference type="ARBA" id="ARBA00004177"/>
    </source>
</evidence>
<dbReference type="FunFam" id="2.60.120.290:FF:000003">
    <property type="entry name" value="Neuropilin"/>
    <property type="match status" value="1"/>
</dbReference>
<evidence type="ECO:0000256" key="4">
    <source>
        <dbReference type="ARBA" id="ARBA00022475"/>
    </source>
</evidence>
<dbReference type="SMART" id="SM00181">
    <property type="entry name" value="EGF"/>
    <property type="match status" value="8"/>
</dbReference>
<evidence type="ECO:0000256" key="2">
    <source>
        <dbReference type="ARBA" id="ARBA00004202"/>
    </source>
</evidence>
<dbReference type="Pfam" id="PF00431">
    <property type="entry name" value="CUB"/>
    <property type="match status" value="21"/>
</dbReference>
<dbReference type="InterPro" id="IPR018097">
    <property type="entry name" value="EGF_Ca-bd_CS"/>
</dbReference>
<evidence type="ECO:0000256" key="8">
    <source>
        <dbReference type="ARBA" id="ARBA00022729"/>
    </source>
</evidence>
<dbReference type="CDD" id="cd00054">
    <property type="entry name" value="EGF_CA"/>
    <property type="match status" value="6"/>
</dbReference>
<dbReference type="PROSITE" id="PS01187">
    <property type="entry name" value="EGF_CA"/>
    <property type="match status" value="2"/>
</dbReference>
<feature type="domain" description="CUB" evidence="19">
    <location>
        <begin position="1445"/>
        <end position="1557"/>
    </location>
</feature>
<gene>
    <name evidence="21" type="ORF">pipiens_009542</name>
</gene>
<evidence type="ECO:0000256" key="5">
    <source>
        <dbReference type="ARBA" id="ARBA00022536"/>
    </source>
</evidence>
<evidence type="ECO:0000256" key="11">
    <source>
        <dbReference type="ARBA" id="ARBA00022837"/>
    </source>
</evidence>
<keyword evidence="10" id="KW-0967">Endosome</keyword>
<evidence type="ECO:0000256" key="3">
    <source>
        <dbReference type="ARBA" id="ARBA00022448"/>
    </source>
</evidence>
<dbReference type="PROSITE" id="PS50026">
    <property type="entry name" value="EGF_3"/>
    <property type="match status" value="5"/>
</dbReference>
<feature type="domain" description="EGF-like" evidence="20">
    <location>
        <begin position="191"/>
        <end position="232"/>
    </location>
</feature>
<dbReference type="CDD" id="cd00041">
    <property type="entry name" value="CUB"/>
    <property type="match status" value="21"/>
</dbReference>
<evidence type="ECO:0000256" key="12">
    <source>
        <dbReference type="ARBA" id="ARBA00022927"/>
    </source>
</evidence>
<dbReference type="FunFam" id="2.60.120.290:FF:000005">
    <property type="entry name" value="Procollagen C-endopeptidase enhancer 1"/>
    <property type="match status" value="2"/>
</dbReference>
<evidence type="ECO:0000256" key="10">
    <source>
        <dbReference type="ARBA" id="ARBA00022753"/>
    </source>
</evidence>
<feature type="domain" description="CUB" evidence="19">
    <location>
        <begin position="3056"/>
        <end position="3168"/>
    </location>
</feature>
<dbReference type="SUPFAM" id="SSF57184">
    <property type="entry name" value="Growth factor receptor domain"/>
    <property type="match status" value="1"/>
</dbReference>
<feature type="domain" description="EGF-like" evidence="20">
    <location>
        <begin position="452"/>
        <end position="488"/>
    </location>
</feature>
<dbReference type="GO" id="GO:0005886">
    <property type="term" value="C:plasma membrane"/>
    <property type="evidence" value="ECO:0007669"/>
    <property type="project" value="UniProtKB-SubCell"/>
</dbReference>
<feature type="domain" description="CUB" evidence="19">
    <location>
        <begin position="1325"/>
        <end position="1443"/>
    </location>
</feature>
<feature type="domain" description="CUB" evidence="19">
    <location>
        <begin position="494"/>
        <end position="611"/>
    </location>
</feature>
<reference evidence="21 22" key="1">
    <citation type="submission" date="2024-05" db="EMBL/GenBank/DDBJ databases">
        <title>Culex pipiens pipiens assembly and annotation.</title>
        <authorList>
            <person name="Alout H."/>
            <person name="Durand T."/>
        </authorList>
    </citation>
    <scope>NUCLEOTIDE SEQUENCE [LARGE SCALE GENOMIC DNA]</scope>
    <source>
        <strain evidence="21">HA-2024</strain>
        <tissue evidence="21">Whole body</tissue>
    </source>
</reference>
<feature type="disulfide bond" evidence="17">
    <location>
        <begin position="179"/>
        <end position="188"/>
    </location>
</feature>
<evidence type="ECO:0000256" key="18">
    <source>
        <dbReference type="SAM" id="SignalP"/>
    </source>
</evidence>
<sequence>MKRHLNWVVFIAVCIVQVTCYYENQPKLISSDGHLIIESAVDRNITISMKGNGFLNVGDLNLLKMLQSLSNVSSSSMVPTSGDSTPIEGSAAQLQYLMNAVKGPFGLLKRVAVLENGTADSNDGIRARGRINNINRRLTALERKVTNLMTKLRENNCKTSPCQNGGTCISLFDSFICQCTKNWEGPTCATDVNECSEFAGTDLGCQNGATCKNTPGSYSCLCASGWQGIHCNSPTKDCMANGNELCGHGTCVQIKEDPGYKCICEQGWKTNGVTPACSVDVDECNESKPHCSKDPEVTCINLPGSFVCGGCPPGYSGNGFYCVDIDECQTNNGGCSTTPSVTCINTRGSYKCGSCPLGYIGDGKTCTMRGNRCTPGLCHPLARCKAFSEVVSCQCPPGYQGSGFGPTGCIRATLSPCDLNPCKNGGTCTPVGTNNYNCSCPPGTALPNCARLTSPCVPNPCLNGGTCTPFMDRYVCACSAGYTGVRCQGASRACGGILDSYSGTLRYPVDNGTYNHNARCAWLIKTNYTKILNVTFTRFDLESSVSSSECKFDWLQIHDGKTSAAHNIGRFCGNKLPKDGNLMSTHNFLYLWFRSDNSSAHGGFELHWDSIDPVCGGEIAVKSHGVIASPGSPGNYPPNRDCKWFLKAPAGKRLQFHFFTMKLEAHDSCQYDYVQITDGIQSSDEEQANATSPLLAMFCNTSHPEPLVTPSNEATIYFHSDEDNNDAGFQISYSVIEGVPGCGGVFTTSEGEISSPRRYEDNLYPHNLNCEYLIQLPKGSQITVQFSRFHLESSDSCKFDYLEMFDGRTVDDPTLGRFCGDRPPPTFATTSNNLLIKFRSDWSTSHGGFSLTYKTRCGGIFTEPGVEIASPGYPNNYEALKQCDYVIQAPPGQAILLDFTDFSIEGHSYPACEMDYVAIYDSFDPSNSTLLGRYCSSKIPPRTISSMNVLFVRFVSDISVSDRGFKANFSFVDVACGGVITSEDSTIRSPSISERGGYIPDADCRWVIVAPKTHAIQLTWNSFDLEKSTNCAYDFVEIYDNSTRNNSFVGRYCGVTKPPAITSGGNVVTIRFKSDSSQTKDGFSLSFTFVDVQRLCGGNYYTAFGVLKSPGSPEYTSNKICEWVITVPPGQQIQLNVRKFVMEKHSACRFDGLEIRNGGTASSPLIGKYCGTDDFNGLISFSNKLYLKFYSDSSRNYEGFEIEWDGTATGCGGVLTSARGSIISPHYPEPYGNNALCSWRISVSAGSAIHIVFTDLELESHGLCRYDYLEIFDGRDAAGTSMGKYCTSETDPIQLDTTSNHAFMRMKSDDTNQGRGFHLKYQILCQRNITGYSGVIESPNFPDKYPVKADCLWTITVPPGNKIDLEFSHFDIENGMLFDKNNSHVCNFDYVEITEQIGEQPVSNKYCNHMPTKITSKGPTLQIGFRTDGSGENGGFRLEWQINGCGGILTKPGGTFSSPNYPREYPPDTQCLWTISMPPGTAIELMVNSFNMESSSNCRFDGLTISNTEDFSQVVTQLCHTQKEPVKLVSAGHTLYVKFFSDHSYTYKGFEASYRVVPQKCGGPLTVHQGYLYSPNYPKNYPSNQSCEWIISTDPSHTLQFNIEDIGMIKSPNCTNDYLKVYDGPNRNAANLLMTICDSASNVTSVISSGNQMLVAFQSDATLEAKGFRANFSINCGSRINVTDSGMISLENTAKIKSENCTWILTANELTRHVTLQVLHMNIVEVDGNCLANLTVHEGDTFEGPIRYSGCGSKTPPVIVSNGNSLVVHITSEDFNMYNLMGVQLVASYSVLDNACGGELHSFAGQIASPNYPNSYPMNVECVWQLKAAPGNMIRLYVESINIFESDNCNEDYLEVRESSGSGKLIGDYCGDQPMTNITSANSLWIKFKTSDKGVAKGFLAEYSYVPGENNTDIDQGTFCGTQLPPPIITENNLMKVVFTSFNAQTMYRGFKLAFSSTDNRCGSEINAASGDITSPGYPADGLRLKRFCEWRITVPEGRRIKVEFTDLDLSTLSASYLQRIGFYHGFDYASRIKFVMGGYDKQPIYSSGNTMMINFWSRIASGNRGFKLHFSSEDPTICVGNLEGDQGIIATPINQTSYTCEYKRTTAVNGTLAMYFRDMSAGTYRSACTMNTRGIFVRRSGSFGHNAFLKKYCGNATATDVIRSPFSDVSILARQGLFLGEVKFKLQYQVHKCGGMFGAEFKNLSSPNRLSNVVNPIDCAWYVNYPENSIISILFTTFALNQSCDDEYMMIYNGPNTMSPLLGRFCKDTGFETLTTQGPHLFVEYHSESYNSSGNFQLTLAQMSSGCGGTLHKNSYAFASALNNGKYLPNTECIWTMQADNGYHIGMYFVGRYSLEKSENCSKDHIEVFDRVNNEWVSLGRVCGKDTPKPFNSTGSMMRVIFRTDATVESDGFTVQWEQNCGGVYEVDRVGGIITSPNYPLNYERMKTCNYTFVTKEKDSFIRVNFLDFSLENGPQTSICMYDNVTIYKQQEYFEPFQWGKVGTYCKEDSPGRLKYKNRIAVVFQTDRWLESRGFKFEYKLDVCGGSITESTEIESPEMTGTTIAYGYNTVTCAWNITIPTGKKVVIRFEELDIEHSDGCYFDSVEVYKGLERTPEKKLATLCGNITAHAPMISIKQATHGVIYYRSEPFSSGSHRFSAKVLYFDDCDREITLDTKSRQYDLTVIGSDNKKIQDCQYSFKAPEGFGVQLTFNQFHVGSERNVTDCSDNFVEVRDGAGPFGELIGKYCGHSLPQVASTFSSALFARLVTDSSLKGTGFGATVSLVESPCGAGYYNLSSGQLEYLKSPNYGSGNYPPNSKCMWMLEVPAGKTITVEFQDLQLQDYNDQEEKCPDRIEVFDANLKSFIYEGLGEDLVFRGKSTHAHKSSFYHGVRNPNAHHIYCGKNELPATYHSAASKIYVKFQSDEASQDKGFKLAVRQNQICAQNLTRLQGRIGNNYFTRTEHCTLTIQVPENYTIALYFGMFYTHTTDCTAEGIRIYDGLGKDKQMALLCNYVTPSPIFTEGNALTIDIPASTAEYATTMLDATYLATDKGRGCGGEIFNYGGVFTSPLYPNNNRTRMDCLWTVTVPVNMHIAFKFDVFDMGSKTTCGTDYVKLMKVKGEAVSEERRHCGGDTPATFICESNIMQVVYKQTQNFGGTGWQAKFMAIEKGAQVNEY</sequence>
<feature type="domain" description="CUB" evidence="19">
    <location>
        <begin position="1211"/>
        <end position="1324"/>
    </location>
</feature>
<dbReference type="FunFam" id="2.10.25.10:FF:000379">
    <property type="entry name" value="Cubilin"/>
    <property type="match status" value="1"/>
</dbReference>
<dbReference type="FunFam" id="2.60.120.290:FF:000092">
    <property type="entry name" value="Cubilin homolog"/>
    <property type="match status" value="1"/>
</dbReference>
<feature type="domain" description="EGF-like" evidence="20">
    <location>
        <begin position="413"/>
        <end position="450"/>
    </location>
</feature>
<accession>A0ABD1DDG2</accession>
<feature type="domain" description="CUB" evidence="19">
    <location>
        <begin position="615"/>
        <end position="736"/>
    </location>
</feature>
<dbReference type="SUPFAM" id="SSF49854">
    <property type="entry name" value="Spermadhesin, CUB domain"/>
    <property type="match status" value="23"/>
</dbReference>
<evidence type="ECO:0000313" key="22">
    <source>
        <dbReference type="Proteomes" id="UP001562425"/>
    </source>
</evidence>
<keyword evidence="12" id="KW-0653">Protein transport</keyword>
<dbReference type="PROSITE" id="PS01186">
    <property type="entry name" value="EGF_2"/>
    <property type="match status" value="2"/>
</dbReference>
<dbReference type="Gene3D" id="2.10.25.10">
    <property type="entry name" value="Laminin"/>
    <property type="match status" value="6"/>
</dbReference>
<comment type="caution">
    <text evidence="21">The sequence shown here is derived from an EMBL/GenBank/DDBJ whole genome shotgun (WGS) entry which is preliminary data.</text>
</comment>
<feature type="domain" description="CUB" evidence="19">
    <location>
        <begin position="2668"/>
        <end position="2785"/>
    </location>
</feature>
<evidence type="ECO:0000313" key="21">
    <source>
        <dbReference type="EMBL" id="KAL1397710.1"/>
    </source>
</evidence>
<evidence type="ECO:0000259" key="19">
    <source>
        <dbReference type="PROSITE" id="PS01180"/>
    </source>
</evidence>
<feature type="domain" description="CUB" evidence="19">
    <location>
        <begin position="1096"/>
        <end position="1207"/>
    </location>
</feature>
<evidence type="ECO:0000256" key="16">
    <source>
        <dbReference type="PROSITE-ProRule" id="PRU00059"/>
    </source>
</evidence>
<dbReference type="PANTHER" id="PTHR24251">
    <property type="entry name" value="OVOCHYMASE-RELATED"/>
    <property type="match status" value="1"/>
</dbReference>
<feature type="domain" description="EGF-like" evidence="20">
    <location>
        <begin position="153"/>
        <end position="189"/>
    </location>
</feature>
<feature type="domain" description="CUB" evidence="19">
    <location>
        <begin position="1561"/>
        <end position="1675"/>
    </location>
</feature>
<feature type="domain" description="CUB" evidence="19">
    <location>
        <begin position="1796"/>
        <end position="1906"/>
    </location>
</feature>
<dbReference type="PROSITE" id="PS01180">
    <property type="entry name" value="CUB"/>
    <property type="match status" value="21"/>
</dbReference>
<dbReference type="PROSITE" id="PS00010">
    <property type="entry name" value="ASX_HYDROXYL"/>
    <property type="match status" value="1"/>
</dbReference>
<dbReference type="Proteomes" id="UP001562425">
    <property type="component" value="Unassembled WGS sequence"/>
</dbReference>
<feature type="domain" description="CUB" evidence="19">
    <location>
        <begin position="2943"/>
        <end position="3050"/>
    </location>
</feature>
<dbReference type="CDD" id="cd22201">
    <property type="entry name" value="cubilin_NTD"/>
    <property type="match status" value="1"/>
</dbReference>
<feature type="domain" description="CUB" evidence="19">
    <location>
        <begin position="2545"/>
        <end position="2665"/>
    </location>
</feature>
<dbReference type="FunFam" id="2.60.120.290:FF:000042">
    <property type="entry name" value="AGAP005526-PA"/>
    <property type="match status" value="2"/>
</dbReference>
<name>A0ABD1DDG2_CULPP</name>
<feature type="domain" description="CUB" evidence="19">
    <location>
        <begin position="2789"/>
        <end position="2940"/>
    </location>
</feature>
<feature type="chain" id="PRO_5044830022" description="Cubilin" evidence="18">
    <location>
        <begin position="21"/>
        <end position="3177"/>
    </location>
</feature>
<evidence type="ECO:0000256" key="13">
    <source>
        <dbReference type="ARBA" id="ARBA00023136"/>
    </source>
</evidence>
<dbReference type="InterPro" id="IPR000859">
    <property type="entry name" value="CUB_dom"/>
</dbReference>
<dbReference type="InterPro" id="IPR001881">
    <property type="entry name" value="EGF-like_Ca-bd_dom"/>
</dbReference>
<feature type="disulfide bond" evidence="17">
    <location>
        <begin position="478"/>
        <end position="487"/>
    </location>
</feature>
<dbReference type="InterPro" id="IPR035914">
    <property type="entry name" value="Sperma_CUB_dom_sf"/>
</dbReference>
<keyword evidence="5 17" id="KW-0245">EGF-like domain</keyword>
<keyword evidence="22" id="KW-1185">Reference proteome</keyword>
<dbReference type="GO" id="GO:0005768">
    <property type="term" value="C:endosome"/>
    <property type="evidence" value="ECO:0007669"/>
    <property type="project" value="UniProtKB-SubCell"/>
</dbReference>
<feature type="disulfide bond" evidence="16">
    <location>
        <begin position="1962"/>
        <end position="1989"/>
    </location>
</feature>
<keyword evidence="13" id="KW-0472">Membrane</keyword>
<evidence type="ECO:0000259" key="20">
    <source>
        <dbReference type="PROSITE" id="PS50026"/>
    </source>
</evidence>
<evidence type="ECO:0000256" key="6">
    <source>
        <dbReference type="ARBA" id="ARBA00022553"/>
    </source>
</evidence>
<feature type="domain" description="CUB" evidence="19">
    <location>
        <begin position="742"/>
        <end position="856"/>
    </location>
</feature>
<evidence type="ECO:0000256" key="15">
    <source>
        <dbReference type="ARBA" id="ARBA00023180"/>
    </source>
</evidence>
<feature type="signal peptide" evidence="18">
    <location>
        <begin position="1"/>
        <end position="20"/>
    </location>
</feature>
<evidence type="ECO:0000256" key="17">
    <source>
        <dbReference type="PROSITE-ProRule" id="PRU00076"/>
    </source>
</evidence>
<feature type="domain" description="CUB" evidence="19">
    <location>
        <begin position="2194"/>
        <end position="2304"/>
    </location>
</feature>